<dbReference type="SUPFAM" id="SSF56349">
    <property type="entry name" value="DNA breaking-rejoining enzymes"/>
    <property type="match status" value="1"/>
</dbReference>
<evidence type="ECO:0000313" key="8">
    <source>
        <dbReference type="Proteomes" id="UP000277858"/>
    </source>
</evidence>
<evidence type="ECO:0000256" key="4">
    <source>
        <dbReference type="PROSITE-ProRule" id="PRU01248"/>
    </source>
</evidence>
<dbReference type="OrthoDB" id="4326943at2"/>
<keyword evidence="8" id="KW-1185">Reference proteome</keyword>
<dbReference type="InterPro" id="IPR013762">
    <property type="entry name" value="Integrase-like_cat_sf"/>
</dbReference>
<dbReference type="GO" id="GO:0006310">
    <property type="term" value="P:DNA recombination"/>
    <property type="evidence" value="ECO:0007669"/>
    <property type="project" value="UniProtKB-KW"/>
</dbReference>
<evidence type="ECO:0000256" key="3">
    <source>
        <dbReference type="ARBA" id="ARBA00023172"/>
    </source>
</evidence>
<dbReference type="InterPro" id="IPR053876">
    <property type="entry name" value="Phage_int_M"/>
</dbReference>
<comment type="similarity">
    <text evidence="1">Belongs to the 'phage' integrase family.</text>
</comment>
<accession>A0A3S4V3I7</accession>
<dbReference type="InterPro" id="IPR050090">
    <property type="entry name" value="Tyrosine_recombinase_XerCD"/>
</dbReference>
<organism evidence="7 8">
    <name type="scientific">Acidipropionibacterium jensenii</name>
    <dbReference type="NCBI Taxonomy" id="1749"/>
    <lineage>
        <taxon>Bacteria</taxon>
        <taxon>Bacillati</taxon>
        <taxon>Actinomycetota</taxon>
        <taxon>Actinomycetes</taxon>
        <taxon>Propionibacteriales</taxon>
        <taxon>Propionibacteriaceae</taxon>
        <taxon>Acidipropionibacterium</taxon>
    </lineage>
</organism>
<dbReference type="Gene3D" id="1.10.150.130">
    <property type="match status" value="1"/>
</dbReference>
<evidence type="ECO:0000259" key="6">
    <source>
        <dbReference type="PROSITE" id="PS51900"/>
    </source>
</evidence>
<dbReference type="PROSITE" id="PS51898">
    <property type="entry name" value="TYR_RECOMBINASE"/>
    <property type="match status" value="1"/>
</dbReference>
<dbReference type="PANTHER" id="PTHR30349">
    <property type="entry name" value="PHAGE INTEGRASE-RELATED"/>
    <property type="match status" value="1"/>
</dbReference>
<dbReference type="STRING" id="1122997.GCA_000425285_02102"/>
<reference evidence="7 8" key="1">
    <citation type="submission" date="2018-12" db="EMBL/GenBank/DDBJ databases">
        <authorList>
            <consortium name="Pathogen Informatics"/>
        </authorList>
    </citation>
    <scope>NUCLEOTIDE SEQUENCE [LARGE SCALE GENOMIC DNA]</scope>
    <source>
        <strain evidence="7 8">NCTC13652</strain>
    </source>
</reference>
<keyword evidence="3" id="KW-0233">DNA recombination</keyword>
<dbReference type="Gene3D" id="1.10.443.10">
    <property type="entry name" value="Intergrase catalytic core"/>
    <property type="match status" value="1"/>
</dbReference>
<dbReference type="RefSeq" id="WP_051238652.1">
    <property type="nucleotide sequence ID" value="NZ_LR134473.1"/>
</dbReference>
<dbReference type="GO" id="GO:0015074">
    <property type="term" value="P:DNA integration"/>
    <property type="evidence" value="ECO:0007669"/>
    <property type="project" value="InterPro"/>
</dbReference>
<protein>
    <submittedName>
        <fullName evidence="7">Tyrosine recombinase XerC</fullName>
    </submittedName>
</protein>
<dbReference type="EMBL" id="LR134473">
    <property type="protein sequence ID" value="VEI03929.1"/>
    <property type="molecule type" value="Genomic_DNA"/>
</dbReference>
<dbReference type="GO" id="GO:0003677">
    <property type="term" value="F:DNA binding"/>
    <property type="evidence" value="ECO:0007669"/>
    <property type="project" value="UniProtKB-UniRule"/>
</dbReference>
<dbReference type="AlphaFoldDB" id="A0A3S4V3I7"/>
<sequence>MASIYKRTLKSGTVTWQARYFDRERHAHYQNFPRKIDAQRWIDQQTADQVTGVWIDPKRTRGTVAAEAAAWIDAHPDWSQKTRERNENIVKVHIAPRWGSVALGDVTTEAIQEWISGYELAPATVHKIGNVLSGILGHAVIANRLVVNPAKGVSYPRAEPRRRRYLSVGQVEDLARAAGPWGDVIHVLAYCGLRWGEFAALKVEDIDLGRRRLRVDESVTNVSMGMAWGLPKGRTSRTVAYPSFLDRAMRDRTAGKKPEDLLFPGERGGPLRNASARGSWFDAAAKAAGVEGLTPHELRHTAASLAVAAGADVKVIQGMLGHKSAAMTLDVYSDLFDADLDQVADRMEAMRAAAMRPTRRRRGIRRS</sequence>
<dbReference type="Pfam" id="PF00589">
    <property type="entry name" value="Phage_integrase"/>
    <property type="match status" value="1"/>
</dbReference>
<dbReference type="InterPro" id="IPR044068">
    <property type="entry name" value="CB"/>
</dbReference>
<dbReference type="InterPro" id="IPR011010">
    <property type="entry name" value="DNA_brk_join_enz"/>
</dbReference>
<name>A0A3S4V3I7_9ACTN</name>
<feature type="domain" description="Core-binding (CB)" evidence="6">
    <location>
        <begin position="62"/>
        <end position="140"/>
    </location>
</feature>
<dbReference type="CDD" id="cd01189">
    <property type="entry name" value="INT_ICEBs1_C_like"/>
    <property type="match status" value="1"/>
</dbReference>
<evidence type="ECO:0000259" key="5">
    <source>
        <dbReference type="PROSITE" id="PS51898"/>
    </source>
</evidence>
<keyword evidence="2 4" id="KW-0238">DNA-binding</keyword>
<dbReference type="InterPro" id="IPR002104">
    <property type="entry name" value="Integrase_catalytic"/>
</dbReference>
<dbReference type="Pfam" id="PF22022">
    <property type="entry name" value="Phage_int_M"/>
    <property type="match status" value="1"/>
</dbReference>
<feature type="domain" description="Tyr recombinase" evidence="5">
    <location>
        <begin position="161"/>
        <end position="345"/>
    </location>
</feature>
<dbReference type="InterPro" id="IPR010998">
    <property type="entry name" value="Integrase_recombinase_N"/>
</dbReference>
<gene>
    <name evidence="7" type="primary">xerC_4</name>
    <name evidence="7" type="ORF">NCTC13652_02145</name>
</gene>
<dbReference type="PROSITE" id="PS51900">
    <property type="entry name" value="CB"/>
    <property type="match status" value="1"/>
</dbReference>
<evidence type="ECO:0000256" key="2">
    <source>
        <dbReference type="ARBA" id="ARBA00023125"/>
    </source>
</evidence>
<evidence type="ECO:0000313" key="7">
    <source>
        <dbReference type="EMBL" id="VEI03929.1"/>
    </source>
</evidence>
<proteinExistence type="inferred from homology"/>
<dbReference type="Proteomes" id="UP000277858">
    <property type="component" value="Chromosome"/>
</dbReference>
<evidence type="ECO:0000256" key="1">
    <source>
        <dbReference type="ARBA" id="ARBA00008857"/>
    </source>
</evidence>
<dbReference type="PANTHER" id="PTHR30349:SF64">
    <property type="entry name" value="PROPHAGE INTEGRASE INTD-RELATED"/>
    <property type="match status" value="1"/>
</dbReference>